<feature type="signal peptide" evidence="1">
    <location>
        <begin position="1"/>
        <end position="31"/>
    </location>
</feature>
<dbReference type="EMBL" id="JABUFE010000002">
    <property type="protein sequence ID" value="NSX54043.1"/>
    <property type="molecule type" value="Genomic_DNA"/>
</dbReference>
<dbReference type="Proteomes" id="UP000777935">
    <property type="component" value="Unassembled WGS sequence"/>
</dbReference>
<name>A0ABX2IV23_9RHOB</name>
<organism evidence="2 3">
    <name type="scientific">Parasulfitobacter algicola</name>
    <dbReference type="NCBI Taxonomy" id="2614809"/>
    <lineage>
        <taxon>Bacteria</taxon>
        <taxon>Pseudomonadati</taxon>
        <taxon>Pseudomonadota</taxon>
        <taxon>Alphaproteobacteria</taxon>
        <taxon>Rhodobacterales</taxon>
        <taxon>Roseobacteraceae</taxon>
        <taxon>Parasulfitobacter</taxon>
    </lineage>
</organism>
<dbReference type="RefSeq" id="WP_174135661.1">
    <property type="nucleotide sequence ID" value="NZ_JABUFE010000002.1"/>
</dbReference>
<reference evidence="2 3" key="1">
    <citation type="submission" date="2020-06" db="EMBL/GenBank/DDBJ databases">
        <title>Sulfitobacter algicola sp. nov., isolated from green algae.</title>
        <authorList>
            <person name="Wang C."/>
        </authorList>
    </citation>
    <scope>NUCLEOTIDE SEQUENCE [LARGE SCALE GENOMIC DNA]</scope>
    <source>
        <strain evidence="2 3">1151</strain>
    </source>
</reference>
<feature type="chain" id="PRO_5046600671" description="Cytochrome c domain-containing protein" evidence="1">
    <location>
        <begin position="32"/>
        <end position="460"/>
    </location>
</feature>
<gene>
    <name evidence="2" type="ORF">HRQ87_04425</name>
</gene>
<accession>A0ABX2IV23</accession>
<keyword evidence="1" id="KW-0732">Signal</keyword>
<evidence type="ECO:0000256" key="1">
    <source>
        <dbReference type="SAM" id="SignalP"/>
    </source>
</evidence>
<sequence>MSSCASRLSDKFRFMVLTFVISGGAASLALAQDPMASNNGLYPSAEDWQGRYNIANLDYPNTISANAWSTLDMPQRLTLESAAEYVARIKTHLEPTLRTLVEQPENWDPTTAGWYDLVWSGDGAPGPNGTDPTSGREALMNTYSGQIMPPETFSPPYRPTTYVQNHAVIYYNSAAATMLGDMWENVYAPDISRAVFPDGSIVVKIEAVTNTPENWSVIEGASMWHVFRPTTEDQANNVPDMKPQVLPVRPIQIAVRVKDSVAAPETGWVFIAFTYDATSQGESAWDRFVPVGMQWGNDPDLTSDPSGLPPGAKLQETWINPDAPAFTRDTFGWGGRLAGPMDVATRHNVITASGERYQGDNHLRASSCQSCHGASEFPFTANLYPSPNRSFPRDGEPFLLYDPGSRKWAEWFQNRPGTEAMSARIGGQGLDYDMALMFALSAYNAAVGNDGFVQKRFDVH</sequence>
<evidence type="ECO:0008006" key="4">
    <source>
        <dbReference type="Google" id="ProtNLM"/>
    </source>
</evidence>
<proteinExistence type="predicted"/>
<protein>
    <recommendedName>
        <fullName evidence="4">Cytochrome c domain-containing protein</fullName>
    </recommendedName>
</protein>
<keyword evidence="3" id="KW-1185">Reference proteome</keyword>
<comment type="caution">
    <text evidence="2">The sequence shown here is derived from an EMBL/GenBank/DDBJ whole genome shotgun (WGS) entry which is preliminary data.</text>
</comment>
<evidence type="ECO:0000313" key="2">
    <source>
        <dbReference type="EMBL" id="NSX54043.1"/>
    </source>
</evidence>
<evidence type="ECO:0000313" key="3">
    <source>
        <dbReference type="Proteomes" id="UP000777935"/>
    </source>
</evidence>